<evidence type="ECO:0000256" key="1">
    <source>
        <dbReference type="SAM" id="MobiDB-lite"/>
    </source>
</evidence>
<keyword evidence="3" id="KW-1185">Reference proteome</keyword>
<protein>
    <submittedName>
        <fullName evidence="2">Uncharacterized protein</fullName>
    </submittedName>
</protein>
<dbReference type="EMBL" id="JBIMZQ010000072">
    <property type="protein sequence ID" value="KAL3656897.1"/>
    <property type="molecule type" value="Genomic_DNA"/>
</dbReference>
<reference evidence="2 3" key="1">
    <citation type="submission" date="2024-09" db="EMBL/GenBank/DDBJ databases">
        <title>Genome sequencing and assembly of Phytophthora oleae, isolate VK10A, causative agent of rot of olive drupes.</title>
        <authorList>
            <person name="Conti Taguali S."/>
            <person name="Riolo M."/>
            <person name="La Spada F."/>
            <person name="Cacciola S.O."/>
            <person name="Dionisio G."/>
        </authorList>
    </citation>
    <scope>NUCLEOTIDE SEQUENCE [LARGE SCALE GENOMIC DNA]</scope>
    <source>
        <strain evidence="2 3">VK10A</strain>
    </source>
</reference>
<name>A0ABD3ER23_9STRA</name>
<gene>
    <name evidence="2" type="ORF">V7S43_018236</name>
</gene>
<comment type="caution">
    <text evidence="2">The sequence shown here is derived from an EMBL/GenBank/DDBJ whole genome shotgun (WGS) entry which is preliminary data.</text>
</comment>
<feature type="region of interest" description="Disordered" evidence="1">
    <location>
        <begin position="790"/>
        <end position="826"/>
    </location>
</feature>
<proteinExistence type="predicted"/>
<sequence length="862" mass="96777">MQDVAASTTEESESMLDDLRHRYERQLFLARLQQDCGGDIDASLLYPRSPRSINSNFFHSPMQPASSADSVKVGFQRILQEHGPAMDNGDTLMVRSVTSLRSATRARRAPEKSNRVAPSLHFKASAGEMWSEILENMMNQGSSIKPRRVASSTSSSTRRIRRLPQSKGATESLNLESIYRTGGGFCSRFRQLATETTAKFPGTACDVPLSSVYIQWMIPAESLDRAPNNEPQCDSVADYNIYFDVAEYEHNFAAIMQNYATSAAMDEASATFPINQAALASARRSLREISAIFERTREQKEGHSADTIFASRSNPPSRSKHFDSFKQSQEPGVFARASVLQLVQTRYYSKRFLPLMHGEDVDALRKLYPSALFGEGCISTLYVSVVAGLRDKEEQRDAKPRYKVFMHPLTDEALHELLLVYVARGRRGVGSGVLSNQWLTSLACSDAINTLLPCRQKEGVGSSFCVIKNPRGLWKLSKETGKRDPEDFESFTDADIVFAECTVSSTQVGRFGCEQRESRKTHSLLETLGSSCLWRSCLTHDEFQGIKNSANLCRWHASIQRFLGFDESMQYTPNETRMKESLLIVESDSLVERIKHVIQTSSSLLEELSSGHLPHSIKAFYYHVASAASNRVYQAELLGTAALAEVTNGSPSICDLEQCHNELQRLVDVSEEILGTENRATRELQQLLQLTVYPGVENSFVQQGFFDLEELESDIRTRDPELLLRLSQQKLQILMRRRKDEEKQVIRRLGPSASLSTMSCHSSLEQARWNDPELATSSVEDVIHVMRKGRQSLTRQQRQEAQNGGQRHGSKRDAQPSHSLERSASDLAYRVSPYEARVVLAAKCRVNGGTNNKKVVRKYADR</sequence>
<dbReference type="AlphaFoldDB" id="A0ABD3ER23"/>
<feature type="compositionally biased region" description="Basic and acidic residues" evidence="1">
    <location>
        <begin position="811"/>
        <end position="824"/>
    </location>
</feature>
<organism evidence="2 3">
    <name type="scientific">Phytophthora oleae</name>
    <dbReference type="NCBI Taxonomy" id="2107226"/>
    <lineage>
        <taxon>Eukaryota</taxon>
        <taxon>Sar</taxon>
        <taxon>Stramenopiles</taxon>
        <taxon>Oomycota</taxon>
        <taxon>Peronosporomycetes</taxon>
        <taxon>Peronosporales</taxon>
        <taxon>Peronosporaceae</taxon>
        <taxon>Phytophthora</taxon>
    </lineage>
</organism>
<dbReference type="Proteomes" id="UP001632037">
    <property type="component" value="Unassembled WGS sequence"/>
</dbReference>
<feature type="region of interest" description="Disordered" evidence="1">
    <location>
        <begin position="141"/>
        <end position="168"/>
    </location>
</feature>
<evidence type="ECO:0000313" key="2">
    <source>
        <dbReference type="EMBL" id="KAL3656897.1"/>
    </source>
</evidence>
<feature type="compositionally biased region" description="Polar residues" evidence="1">
    <location>
        <begin position="791"/>
        <end position="805"/>
    </location>
</feature>
<evidence type="ECO:0000313" key="3">
    <source>
        <dbReference type="Proteomes" id="UP001632037"/>
    </source>
</evidence>
<accession>A0ABD3ER23</accession>